<evidence type="ECO:0000313" key="1">
    <source>
        <dbReference type="EMBL" id="MPM69027.1"/>
    </source>
</evidence>
<dbReference type="EMBL" id="VSSQ01022605">
    <property type="protein sequence ID" value="MPM69027.1"/>
    <property type="molecule type" value="Genomic_DNA"/>
</dbReference>
<organism evidence="1">
    <name type="scientific">bioreactor metagenome</name>
    <dbReference type="NCBI Taxonomy" id="1076179"/>
    <lineage>
        <taxon>unclassified sequences</taxon>
        <taxon>metagenomes</taxon>
        <taxon>ecological metagenomes</taxon>
    </lineage>
</organism>
<gene>
    <name evidence="1" type="ORF">SDC9_115971</name>
</gene>
<protein>
    <submittedName>
        <fullName evidence="1">Uncharacterized protein</fullName>
    </submittedName>
</protein>
<comment type="caution">
    <text evidence="1">The sequence shown here is derived from an EMBL/GenBank/DDBJ whole genome shotgun (WGS) entry which is preliminary data.</text>
</comment>
<dbReference type="AlphaFoldDB" id="A0A645BV07"/>
<accession>A0A645BV07</accession>
<sequence>MKTMNFEQMEQVNGGGWWSDWGADAAAWVLCTVGPYAALSIPGPGALISLGIKVSCATAGALIVIDKAAS</sequence>
<reference evidence="1" key="1">
    <citation type="submission" date="2019-08" db="EMBL/GenBank/DDBJ databases">
        <authorList>
            <person name="Kucharzyk K."/>
            <person name="Murdoch R.W."/>
            <person name="Higgins S."/>
            <person name="Loffler F."/>
        </authorList>
    </citation>
    <scope>NUCLEOTIDE SEQUENCE</scope>
</reference>
<name>A0A645BV07_9ZZZZ</name>
<proteinExistence type="predicted"/>